<name>A0ABX7GPS3_9GAMM</name>
<keyword evidence="2" id="KW-1185">Reference proteome</keyword>
<dbReference type="RefSeq" id="WP_188799645.1">
    <property type="nucleotide sequence ID" value="NZ_BMIZ01000002.1"/>
</dbReference>
<evidence type="ECO:0000313" key="1">
    <source>
        <dbReference type="EMBL" id="QRN52397.1"/>
    </source>
</evidence>
<evidence type="ECO:0008006" key="3">
    <source>
        <dbReference type="Google" id="ProtNLM"/>
    </source>
</evidence>
<dbReference type="SUPFAM" id="SSF56563">
    <property type="entry name" value="Major capsid protein gp5"/>
    <property type="match status" value="1"/>
</dbReference>
<dbReference type="Pfam" id="PF20036">
    <property type="entry name" value="Gp13-like"/>
    <property type="match status" value="1"/>
</dbReference>
<proteinExistence type="predicted"/>
<sequence length="322" mass="34722">MTTTRIADVIVPEQWTPAFLLASPELIALFQSGIVSHDDVIAAFANGEGSTFHIRHINDLLNVEENSSSDDPTELSTPQNVTEGEQLAVKLSRNQSWSSMDLVAALSSPDPVSVIRSRVASYWAHRFQKATIAIGGGILASNIANNGADMLFDGSAAPISGEAILNAKATMGDAAGALTSIAMHSVQYTALQKQNLIVYLRDGNADVHFPTYLGYRVVQDDGMPVDTSGAAPVYTSMLFGNGVFRLGMGQPKVPVEVHRYPDRGNGGGEEVFHSRQQFILHPAGFSYVAKTANPKNATFTSGATWERIFQRKQLPLAFLKTK</sequence>
<reference evidence="1 2" key="1">
    <citation type="submission" date="2020-10" db="EMBL/GenBank/DDBJ databases">
        <title>Phylogeny of dyella-like bacteria.</title>
        <authorList>
            <person name="Fu J."/>
        </authorList>
    </citation>
    <scope>NUCLEOTIDE SEQUENCE [LARGE SCALE GENOMIC DNA]</scope>
    <source>
        <strain evidence="1 2">DHOB09</strain>
    </source>
</reference>
<dbReference type="InterPro" id="IPR045404">
    <property type="entry name" value="Gp13-like"/>
</dbReference>
<evidence type="ECO:0000313" key="2">
    <source>
        <dbReference type="Proteomes" id="UP000663181"/>
    </source>
</evidence>
<dbReference type="Proteomes" id="UP000663181">
    <property type="component" value="Chromosome"/>
</dbReference>
<gene>
    <name evidence="1" type="ORF">ISN74_13015</name>
</gene>
<accession>A0ABX7GPS3</accession>
<dbReference type="EMBL" id="CP064030">
    <property type="protein sequence ID" value="QRN52397.1"/>
    <property type="molecule type" value="Genomic_DNA"/>
</dbReference>
<protein>
    <recommendedName>
        <fullName evidence="3">Major capsid protein E</fullName>
    </recommendedName>
</protein>
<organism evidence="1 2">
    <name type="scientific">Dyella caseinilytica</name>
    <dbReference type="NCBI Taxonomy" id="1849581"/>
    <lineage>
        <taxon>Bacteria</taxon>
        <taxon>Pseudomonadati</taxon>
        <taxon>Pseudomonadota</taxon>
        <taxon>Gammaproteobacteria</taxon>
        <taxon>Lysobacterales</taxon>
        <taxon>Rhodanobacteraceae</taxon>
        <taxon>Dyella</taxon>
    </lineage>
</organism>